<evidence type="ECO:0000313" key="4">
    <source>
        <dbReference type="EnsemblPlants" id="ONIVA12G01850.1"/>
    </source>
</evidence>
<dbReference type="PANTHER" id="PTHR11783">
    <property type="entry name" value="SULFOTRANSFERASE SULT"/>
    <property type="match status" value="1"/>
</dbReference>
<dbReference type="AlphaFoldDB" id="A0A0E0J6F2"/>
<dbReference type="SUPFAM" id="SSF52540">
    <property type="entry name" value="P-loop containing nucleoside triphosphate hydrolases"/>
    <property type="match status" value="3"/>
</dbReference>
<dbReference type="OMA" id="HFWNRFV"/>
<dbReference type="EnsemblPlants" id="ONIVA12G01850.1">
    <property type="protein sequence ID" value="ONIVA12G01850.1"/>
    <property type="gene ID" value="ONIVA12G01850"/>
</dbReference>
<dbReference type="GO" id="GO:0008146">
    <property type="term" value="F:sulfotransferase activity"/>
    <property type="evidence" value="ECO:0007669"/>
    <property type="project" value="InterPro"/>
</dbReference>
<evidence type="ECO:0000259" key="3">
    <source>
        <dbReference type="Pfam" id="PF00685"/>
    </source>
</evidence>
<sequence length="767" mass="86887">MAHWLKVLLNSALHCGTHDQAGGAQSFHQLVPFLESQLEYDWIKEKIHCSLTGVLLDSFFMAPSFRLSSAPESADEATAHKEIYDQLRRVAETFPSAPSLIGLPCSRHPDGWYTFTNGVVSSMVIKEHLTARATDIFLTTFPKSGTTWLKVLLYSTLHRGTDELVAHSPHQLVPFLESQVFVNDRIPDLSSLSSPRLFMTHIPSQSLPNSVATSGCKVVYLCRDPKDCFVSLWHFWNRFMPWDIDEAHRQFCDGVSQFGPFWEHILGYWRWHVEKPNQVLFLTYEELAADTLGQLRRLAEFVGCPFTTEEQKHGVDRNIVEACALENMSGLEVNRSGTITIVDSTVPNNTFFRRGVVGDWRNHLTPEMARRIDEITKSKFKGTTLFMASSSTAEAADGTTSHKEIHDQLRQVVETFPAAVSGIGQPYCRHPDGWYMSRRGVVSAMAIKRHLMARTTDVFITTFPKSGTTWLKALIVPFLESQLFVNDRIPDLSSLPEPRLLTTHIPAQSLPDSIAASGSKVVYLCRDPKDSEARLCSLYTDERYVTTGGRTTYGPTQMGLSYIPVQLLTTHIPAQSLPDSIAASGSKVVYLCRDPKDCFVSLWHFWNRFVSWNIDVAVRQFCDGISHFGPFWEHVLGYWRWHVEMPSQVFFLTYEELAADTLGLLRRLAEFVGHPFTVEEQEAGVDRKIVEICAMESLSRLEVNLSGTTDFIEKDVPNNIFFRCGVVGDWRNYLTPEMAMKIDEIIEIKFEGTGLLFHPQLLREKGE</sequence>
<dbReference type="Pfam" id="PF00685">
    <property type="entry name" value="Sulfotransfer_1"/>
    <property type="match status" value="3"/>
</dbReference>
<dbReference type="InterPro" id="IPR027417">
    <property type="entry name" value="P-loop_NTPase"/>
</dbReference>
<dbReference type="InterPro" id="IPR000863">
    <property type="entry name" value="Sulfotransferase_dom"/>
</dbReference>
<feature type="domain" description="Sulfotransferase" evidence="3">
    <location>
        <begin position="566"/>
        <end position="754"/>
    </location>
</feature>
<feature type="domain" description="Sulfotransferase" evidence="3">
    <location>
        <begin position="476"/>
        <end position="544"/>
    </location>
</feature>
<evidence type="ECO:0000256" key="1">
    <source>
        <dbReference type="ARBA" id="ARBA00005771"/>
    </source>
</evidence>
<dbReference type="Gramene" id="ONIVA12G01850.1">
    <property type="protein sequence ID" value="ONIVA12G01850.1"/>
    <property type="gene ID" value="ONIVA12G01850"/>
</dbReference>
<dbReference type="eggNOG" id="KOG1584">
    <property type="taxonomic scope" value="Eukaryota"/>
</dbReference>
<comment type="similarity">
    <text evidence="1">Belongs to the sulfotransferase 1 family.</text>
</comment>
<keyword evidence="2" id="KW-0808">Transferase</keyword>
<keyword evidence="5" id="KW-1185">Reference proteome</keyword>
<organism evidence="4">
    <name type="scientific">Oryza nivara</name>
    <name type="common">Indian wild rice</name>
    <name type="synonym">Oryza sativa f. spontanea</name>
    <dbReference type="NCBI Taxonomy" id="4536"/>
    <lineage>
        <taxon>Eukaryota</taxon>
        <taxon>Viridiplantae</taxon>
        <taxon>Streptophyta</taxon>
        <taxon>Embryophyta</taxon>
        <taxon>Tracheophyta</taxon>
        <taxon>Spermatophyta</taxon>
        <taxon>Magnoliopsida</taxon>
        <taxon>Liliopsida</taxon>
        <taxon>Poales</taxon>
        <taxon>Poaceae</taxon>
        <taxon>BOP clade</taxon>
        <taxon>Oryzoideae</taxon>
        <taxon>Oryzeae</taxon>
        <taxon>Oryzinae</taxon>
        <taxon>Oryza</taxon>
    </lineage>
</organism>
<accession>A0A0E0J6F2</accession>
<reference evidence="4" key="1">
    <citation type="submission" date="2015-04" db="UniProtKB">
        <authorList>
            <consortium name="EnsemblPlants"/>
        </authorList>
    </citation>
    <scope>IDENTIFICATION</scope>
    <source>
        <strain evidence="4">SL10</strain>
    </source>
</reference>
<evidence type="ECO:0000313" key="5">
    <source>
        <dbReference type="Proteomes" id="UP000006591"/>
    </source>
</evidence>
<evidence type="ECO:0000256" key="2">
    <source>
        <dbReference type="ARBA" id="ARBA00022679"/>
    </source>
</evidence>
<dbReference type="Proteomes" id="UP000006591">
    <property type="component" value="Chromosome 12"/>
</dbReference>
<protein>
    <recommendedName>
        <fullName evidence="3">Sulfotransferase domain-containing protein</fullName>
    </recommendedName>
</protein>
<dbReference type="Gene3D" id="3.40.50.300">
    <property type="entry name" value="P-loop containing nucleotide triphosphate hydrolases"/>
    <property type="match status" value="3"/>
</dbReference>
<dbReference type="HOGENOM" id="CLU_027239_9_0_1"/>
<proteinExistence type="inferred from homology"/>
<feature type="domain" description="Sulfotransferase" evidence="3">
    <location>
        <begin position="134"/>
        <end position="383"/>
    </location>
</feature>
<name>A0A0E0J6F2_ORYNI</name>
<reference evidence="4" key="2">
    <citation type="submission" date="2018-04" db="EMBL/GenBank/DDBJ databases">
        <title>OnivRS2 (Oryza nivara Reference Sequence Version 2).</title>
        <authorList>
            <person name="Zhang J."/>
            <person name="Kudrna D."/>
            <person name="Lee S."/>
            <person name="Talag J."/>
            <person name="Rajasekar S."/>
            <person name="Welchert J."/>
            <person name="Hsing Y.-I."/>
            <person name="Wing R.A."/>
        </authorList>
    </citation>
    <scope>NUCLEOTIDE SEQUENCE [LARGE SCALE GENOMIC DNA]</scope>
    <source>
        <strain evidence="4">SL10</strain>
    </source>
</reference>